<evidence type="ECO:0000256" key="3">
    <source>
        <dbReference type="ARBA" id="ARBA00022771"/>
    </source>
</evidence>
<dbReference type="InterPro" id="IPR013520">
    <property type="entry name" value="Ribonucl_H"/>
</dbReference>
<dbReference type="InterPro" id="IPR012337">
    <property type="entry name" value="RNaseH-like_sf"/>
</dbReference>
<evidence type="ECO:0000256" key="2">
    <source>
        <dbReference type="ARBA" id="ARBA00022723"/>
    </source>
</evidence>
<keyword evidence="3 7" id="KW-0863">Zinc-finger</keyword>
<dbReference type="AlphaFoldDB" id="A0A2P6TN34"/>
<evidence type="ECO:0000256" key="6">
    <source>
        <dbReference type="ARBA" id="ARBA00022839"/>
    </source>
</evidence>
<dbReference type="GO" id="GO:0000175">
    <property type="term" value="F:3'-5'-RNA exonuclease activity"/>
    <property type="evidence" value="ECO:0007669"/>
    <property type="project" value="InterPro"/>
</dbReference>
<keyword evidence="5" id="KW-0862">Zinc</keyword>
<evidence type="ECO:0000256" key="7">
    <source>
        <dbReference type="PROSITE-ProRule" id="PRU01343"/>
    </source>
</evidence>
<dbReference type="InterPro" id="IPR036397">
    <property type="entry name" value="RNaseH_sf"/>
</dbReference>
<keyword evidence="11" id="KW-1185">Reference proteome</keyword>
<keyword evidence="4" id="KW-0378">Hydrolase</keyword>
<name>A0A2P6TN34_CHLSO</name>
<sequence length="366" mass="38982">MRSTAAAEAGGAAAQPKRKLKQLFDFLLVYDLEATCDADKSKQPQPQEIIELSCVAVETATLRLLPSTFQRYVKPDQHPVLTQFCTELTGITQDMVDAGVPLREALAQHEAWLREQGILGKGRTCVPVTWRDWDLKVMMAMETKWRGIEQPKYLKRWVDLSAVVFKHSKARGNLRASVEAAGLQWEGRAHSAIDDARNTARLAIKLMLRGVILGITGSFSGVDASGRFKQATLQLGGGSASGSVKPSSGGGGAAGSGPASGAGTGRASGGTGGARSSSGGLGYGFGAQQQQPAKKKKIYDAEGAWNGCCFCGVRAKKRQVKRPGPNNGREFWSCGKFSMTGGGPTCEFFKFTSDIAAPPPAAKKQR</sequence>
<keyword evidence="6" id="KW-0269">Exonuclease</keyword>
<dbReference type="SUPFAM" id="SSF53098">
    <property type="entry name" value="Ribonuclease H-like"/>
    <property type="match status" value="1"/>
</dbReference>
<evidence type="ECO:0000256" key="1">
    <source>
        <dbReference type="ARBA" id="ARBA00022722"/>
    </source>
</evidence>
<dbReference type="InterPro" id="IPR047201">
    <property type="entry name" value="ERI-1_3'hExo-like"/>
</dbReference>
<organism evidence="10 11">
    <name type="scientific">Chlorella sorokiniana</name>
    <name type="common">Freshwater green alga</name>
    <dbReference type="NCBI Taxonomy" id="3076"/>
    <lineage>
        <taxon>Eukaryota</taxon>
        <taxon>Viridiplantae</taxon>
        <taxon>Chlorophyta</taxon>
        <taxon>core chlorophytes</taxon>
        <taxon>Trebouxiophyceae</taxon>
        <taxon>Chlorellales</taxon>
        <taxon>Chlorellaceae</taxon>
        <taxon>Chlorella clade</taxon>
        <taxon>Chlorella</taxon>
    </lineage>
</organism>
<dbReference type="PROSITE" id="PS51999">
    <property type="entry name" value="ZF_GRF"/>
    <property type="match status" value="1"/>
</dbReference>
<evidence type="ECO:0000256" key="4">
    <source>
        <dbReference type="ARBA" id="ARBA00022801"/>
    </source>
</evidence>
<feature type="domain" description="GRF-type" evidence="9">
    <location>
        <begin position="309"/>
        <end position="355"/>
    </location>
</feature>
<keyword evidence="1" id="KW-0540">Nuclease</keyword>
<comment type="caution">
    <text evidence="10">The sequence shown here is derived from an EMBL/GenBank/DDBJ whole genome shotgun (WGS) entry which is preliminary data.</text>
</comment>
<proteinExistence type="predicted"/>
<feature type="compositionally biased region" description="Gly residues" evidence="8">
    <location>
        <begin position="248"/>
        <end position="275"/>
    </location>
</feature>
<dbReference type="STRING" id="3076.A0A2P6TN34"/>
<evidence type="ECO:0000313" key="11">
    <source>
        <dbReference type="Proteomes" id="UP000239899"/>
    </source>
</evidence>
<dbReference type="Gene3D" id="3.30.420.10">
    <property type="entry name" value="Ribonuclease H-like superfamily/Ribonuclease H"/>
    <property type="match status" value="1"/>
</dbReference>
<evidence type="ECO:0000259" key="9">
    <source>
        <dbReference type="PROSITE" id="PS51999"/>
    </source>
</evidence>
<dbReference type="InterPro" id="IPR010666">
    <property type="entry name" value="Znf_GRF"/>
</dbReference>
<dbReference type="GO" id="GO:0003676">
    <property type="term" value="F:nucleic acid binding"/>
    <property type="evidence" value="ECO:0007669"/>
    <property type="project" value="InterPro"/>
</dbReference>
<keyword evidence="2" id="KW-0479">Metal-binding</keyword>
<accession>A0A2P6TN34</accession>
<dbReference type="Pfam" id="PF00929">
    <property type="entry name" value="RNase_T"/>
    <property type="match status" value="1"/>
</dbReference>
<dbReference type="PANTHER" id="PTHR23044">
    <property type="entry name" value="3'-5' EXONUCLEASE ERI1-RELATED"/>
    <property type="match status" value="1"/>
</dbReference>
<dbReference type="Proteomes" id="UP000239899">
    <property type="component" value="Unassembled WGS sequence"/>
</dbReference>
<evidence type="ECO:0000256" key="5">
    <source>
        <dbReference type="ARBA" id="ARBA00022833"/>
    </source>
</evidence>
<dbReference type="GO" id="GO:0008270">
    <property type="term" value="F:zinc ion binding"/>
    <property type="evidence" value="ECO:0007669"/>
    <property type="project" value="UniProtKB-KW"/>
</dbReference>
<dbReference type="PANTHER" id="PTHR23044:SF61">
    <property type="entry name" value="3'-5' EXORIBONUCLEASE 1-RELATED"/>
    <property type="match status" value="1"/>
</dbReference>
<gene>
    <name evidence="10" type="ORF">C2E21_5998</name>
</gene>
<dbReference type="CDD" id="cd06133">
    <property type="entry name" value="ERI-1_3'hExo_like"/>
    <property type="match status" value="1"/>
</dbReference>
<dbReference type="OrthoDB" id="438618at2759"/>
<dbReference type="EMBL" id="LHPG02000011">
    <property type="protein sequence ID" value="PRW45744.1"/>
    <property type="molecule type" value="Genomic_DNA"/>
</dbReference>
<evidence type="ECO:0000313" key="10">
    <source>
        <dbReference type="EMBL" id="PRW45744.1"/>
    </source>
</evidence>
<feature type="region of interest" description="Disordered" evidence="8">
    <location>
        <begin position="235"/>
        <end position="275"/>
    </location>
</feature>
<evidence type="ECO:0000256" key="8">
    <source>
        <dbReference type="SAM" id="MobiDB-lite"/>
    </source>
</evidence>
<protein>
    <submittedName>
        <fullName evidence="10">ERI1 exoribonuclease 2-like</fullName>
    </submittedName>
</protein>
<dbReference type="InterPro" id="IPR051274">
    <property type="entry name" value="3-5_Exoribonuclease"/>
</dbReference>
<reference evidence="10 11" key="1">
    <citation type="journal article" date="2018" name="Plant J.">
        <title>Genome sequences of Chlorella sorokiniana UTEX 1602 and Micractinium conductrix SAG 241.80: implications to maltose excretion by a green alga.</title>
        <authorList>
            <person name="Arriola M.B."/>
            <person name="Velmurugan N."/>
            <person name="Zhang Y."/>
            <person name="Plunkett M.H."/>
            <person name="Hondzo H."/>
            <person name="Barney B.M."/>
        </authorList>
    </citation>
    <scope>NUCLEOTIDE SEQUENCE [LARGE SCALE GENOMIC DNA]</scope>
    <source>
        <strain evidence="11">UTEX 1602</strain>
    </source>
</reference>
<dbReference type="SMART" id="SM00479">
    <property type="entry name" value="EXOIII"/>
    <property type="match status" value="1"/>
</dbReference>